<dbReference type="NCBIfam" id="NF040464">
    <property type="entry name" value="SCO3374_fam"/>
    <property type="match status" value="1"/>
</dbReference>
<accession>A0AAI8PMN1</accession>
<organism evidence="2 3">
    <name type="scientific">Streptomyces griseorubiginosus</name>
    <dbReference type="NCBI Taxonomy" id="67304"/>
    <lineage>
        <taxon>Bacteria</taxon>
        <taxon>Bacillati</taxon>
        <taxon>Actinomycetota</taxon>
        <taxon>Actinomycetes</taxon>
        <taxon>Kitasatosporales</taxon>
        <taxon>Streptomycetaceae</taxon>
        <taxon>Streptomyces</taxon>
    </lineage>
</organism>
<dbReference type="KEGG" id="sge:DWG14_03753"/>
<proteinExistence type="predicted"/>
<dbReference type="EMBL" id="CP032427">
    <property type="protein sequence ID" value="AYC39513.1"/>
    <property type="molecule type" value="Genomic_DNA"/>
</dbReference>
<evidence type="ECO:0000313" key="3">
    <source>
        <dbReference type="Proteomes" id="UP000265765"/>
    </source>
</evidence>
<feature type="region of interest" description="Disordered" evidence="1">
    <location>
        <begin position="126"/>
        <end position="293"/>
    </location>
</feature>
<sequence length="378" mass="39237">MVGHLPFTADLTTVPSPRRPPDATASGDDPVRRWYENELGWPTVPEKSPGSCVRIRVGLRFDVLDIPAAAGHAALRHLTAGSPVAVRGDRLLLLVAAGSAEELPGILEWLEWGALPLDLRALGPGDSMEAPAPPRSLLPEAGRARTQGATVRGTAGRDHDPGPAGRRERPAHGEATGDAEGDTPGFVEAVRNSMPGRRPDGPQGRRSALGPDASHGRPSALGADGPRGQWPALEPEESRGQWPALEPDGPLGRPSALGAEGSDEWSAASGPDWTGERSAASGPDWSGERSAASGSDRLMAAEFSGRGSGAGVRPLVLGRPGALQGAAVWLRPPEPGCEVEASLPTMSALGGVGGPPDLVRVVHTVATQCHRLRLRARP</sequence>
<dbReference type="Proteomes" id="UP000265765">
    <property type="component" value="Chromosome"/>
</dbReference>
<gene>
    <name evidence="2" type="ORF">DWG14_03753</name>
</gene>
<dbReference type="RefSeq" id="WP_120051401.1">
    <property type="nucleotide sequence ID" value="NZ_CP032427.1"/>
</dbReference>
<evidence type="ECO:0000256" key="1">
    <source>
        <dbReference type="SAM" id="MobiDB-lite"/>
    </source>
</evidence>
<dbReference type="InterPro" id="IPR047919">
    <property type="entry name" value="SCO3374-like"/>
</dbReference>
<feature type="compositionally biased region" description="Basic and acidic residues" evidence="1">
    <location>
        <begin position="155"/>
        <end position="172"/>
    </location>
</feature>
<evidence type="ECO:0000313" key="2">
    <source>
        <dbReference type="EMBL" id="AYC39513.1"/>
    </source>
</evidence>
<protein>
    <recommendedName>
        <fullName evidence="4">Proline-rich protein</fullName>
    </recommendedName>
</protein>
<dbReference type="GeneID" id="300785680"/>
<name>A0AAI8PMN1_9ACTN</name>
<evidence type="ECO:0008006" key="4">
    <source>
        <dbReference type="Google" id="ProtNLM"/>
    </source>
</evidence>
<feature type="region of interest" description="Disordered" evidence="1">
    <location>
        <begin position="1"/>
        <end position="30"/>
    </location>
</feature>
<reference evidence="2 3" key="1">
    <citation type="submission" date="2018-09" db="EMBL/GenBank/DDBJ databases">
        <title>Production of Trimethoprim by Streptomyces sp. 3E-1.</title>
        <authorList>
            <person name="Kang H.J."/>
            <person name="Kim S.B."/>
        </authorList>
    </citation>
    <scope>NUCLEOTIDE SEQUENCE [LARGE SCALE GENOMIC DNA]</scope>
    <source>
        <strain evidence="2 3">3E-1</strain>
    </source>
</reference>
<dbReference type="AlphaFoldDB" id="A0AAI8PMN1"/>